<comment type="similarity">
    <text evidence="1">Belongs to the bacterial solute-binding protein 1 family.</text>
</comment>
<name>A0A172ZG43_9BACL</name>
<dbReference type="Pfam" id="PF01547">
    <property type="entry name" value="SBP_bac_1"/>
    <property type="match status" value="1"/>
</dbReference>
<dbReference type="Proteomes" id="UP000078148">
    <property type="component" value="Chromosome"/>
</dbReference>
<reference evidence="6" key="1">
    <citation type="submission" date="2015-10" db="EMBL/GenBank/DDBJ databases">
        <title>Genome of Paenibacillus bovis sp. nov.</title>
        <authorList>
            <person name="Wu Z."/>
            <person name="Gao C."/>
            <person name="Liu Z."/>
            <person name="Zheng H."/>
        </authorList>
    </citation>
    <scope>NUCLEOTIDE SEQUENCE [LARGE SCALE GENOMIC DNA]</scope>
    <source>
        <strain evidence="6">BD3526</strain>
    </source>
</reference>
<dbReference type="PANTHER" id="PTHR30061">
    <property type="entry name" value="MALTOSE-BINDING PERIPLASMIC PROTEIN"/>
    <property type="match status" value="1"/>
</dbReference>
<proteinExistence type="inferred from homology"/>
<dbReference type="GO" id="GO:0042956">
    <property type="term" value="P:maltodextrin transmembrane transport"/>
    <property type="evidence" value="ECO:0007669"/>
    <property type="project" value="TreeGrafter"/>
</dbReference>
<evidence type="ECO:0000256" key="2">
    <source>
        <dbReference type="ARBA" id="ARBA00022448"/>
    </source>
</evidence>
<accession>A0A172ZG43</accession>
<keyword evidence="6" id="KW-1185">Reference proteome</keyword>
<dbReference type="OrthoDB" id="9808332at2"/>
<protein>
    <submittedName>
        <fullName evidence="5">ABC transporter substrate-binding protein</fullName>
    </submittedName>
</protein>
<dbReference type="GO" id="GO:1901982">
    <property type="term" value="F:maltose binding"/>
    <property type="evidence" value="ECO:0007669"/>
    <property type="project" value="TreeGrafter"/>
</dbReference>
<dbReference type="PANTHER" id="PTHR30061:SF50">
    <property type="entry name" value="MALTOSE_MALTODEXTRIN-BINDING PERIPLASMIC PROTEIN"/>
    <property type="match status" value="1"/>
</dbReference>
<organism evidence="5 6">
    <name type="scientific">Paenibacillus bovis</name>
    <dbReference type="NCBI Taxonomy" id="1616788"/>
    <lineage>
        <taxon>Bacteria</taxon>
        <taxon>Bacillati</taxon>
        <taxon>Bacillota</taxon>
        <taxon>Bacilli</taxon>
        <taxon>Bacillales</taxon>
        <taxon>Paenibacillaceae</taxon>
        <taxon>Paenibacillus</taxon>
    </lineage>
</organism>
<dbReference type="SUPFAM" id="SSF53850">
    <property type="entry name" value="Periplasmic binding protein-like II"/>
    <property type="match status" value="1"/>
</dbReference>
<dbReference type="GO" id="GO:0055052">
    <property type="term" value="C:ATP-binding cassette (ABC) transporter complex, substrate-binding subunit-containing"/>
    <property type="evidence" value="ECO:0007669"/>
    <property type="project" value="TreeGrafter"/>
</dbReference>
<dbReference type="InterPro" id="IPR006059">
    <property type="entry name" value="SBP"/>
</dbReference>
<gene>
    <name evidence="5" type="ORF">AR543_11765</name>
</gene>
<dbReference type="Gene3D" id="3.40.190.10">
    <property type="entry name" value="Periplasmic binding protein-like II"/>
    <property type="match status" value="2"/>
</dbReference>
<keyword evidence="2" id="KW-0813">Transport</keyword>
<dbReference type="GO" id="GO:0015768">
    <property type="term" value="P:maltose transport"/>
    <property type="evidence" value="ECO:0007669"/>
    <property type="project" value="TreeGrafter"/>
</dbReference>
<dbReference type="AlphaFoldDB" id="A0A172ZG43"/>
<dbReference type="RefSeq" id="WP_060534622.1">
    <property type="nucleotide sequence ID" value="NZ_CP013023.1"/>
</dbReference>
<evidence type="ECO:0000313" key="6">
    <source>
        <dbReference type="Proteomes" id="UP000078148"/>
    </source>
</evidence>
<reference evidence="5 6" key="2">
    <citation type="journal article" date="2016" name="Int. J. Syst. Evol. Microbiol.">
        <title>Paenibacillus bovis sp. nov., isolated from raw yak (Bos grunniens) milk.</title>
        <authorList>
            <person name="Gao C."/>
            <person name="Han J."/>
            <person name="Liu Z."/>
            <person name="Xu X."/>
            <person name="Hang F."/>
            <person name="Wu Z."/>
        </authorList>
    </citation>
    <scope>NUCLEOTIDE SEQUENCE [LARGE SCALE GENOMIC DNA]</scope>
    <source>
        <strain evidence="5 6">BD3526</strain>
    </source>
</reference>
<feature type="signal peptide" evidence="4">
    <location>
        <begin position="1"/>
        <end position="20"/>
    </location>
</feature>
<dbReference type="PROSITE" id="PS51257">
    <property type="entry name" value="PROKAR_LIPOPROTEIN"/>
    <property type="match status" value="1"/>
</dbReference>
<sequence>MAKLWKSMIACMLVFSIVLAGCSGQDKTTTADGKRILKIWGMGGEGGSLPDMVAAFEKANPEIDVQVQQIPWGSAHDKLLTAVASKSGPDVIQMGMTWIPEFANAGALMDLTPYMEQYPNLKPENFFEGARETMKFNDQMISVPWYMETRVLYYRTDLLKEVGYNEPPKTWAELKDAATKLAARGNGNYGILLDNQDAAFTLPFAWENGSEVISNNQAQFNQPPYIEAVNYLTSFYKEGLAPTQSDMQLLPAFGQGMVPMFFSGPWSINQIHETAPQIDGKWSTALIPAKEEGGKSASVLGGSNWSVFSSAVNKDDAVKFISFMSDPANQVKYYELSKDLPSTLKAWEDKAFSSNEQVKTFREQMETSRTSPFVKSWEAIGTLIKDSLQQINLGGADVQKQMEELNTQANELLKD</sequence>
<feature type="chain" id="PRO_5038501255" evidence="4">
    <location>
        <begin position="21"/>
        <end position="415"/>
    </location>
</feature>
<evidence type="ECO:0000256" key="1">
    <source>
        <dbReference type="ARBA" id="ARBA00008520"/>
    </source>
</evidence>
<dbReference type="KEGG" id="pbv:AR543_11765"/>
<dbReference type="STRING" id="1616788.AR543_11765"/>
<dbReference type="CDD" id="cd14747">
    <property type="entry name" value="PBP2_MalE"/>
    <property type="match status" value="1"/>
</dbReference>
<evidence type="ECO:0000256" key="4">
    <source>
        <dbReference type="SAM" id="SignalP"/>
    </source>
</evidence>
<evidence type="ECO:0000313" key="5">
    <source>
        <dbReference type="EMBL" id="ANF96615.1"/>
    </source>
</evidence>
<evidence type="ECO:0000256" key="3">
    <source>
        <dbReference type="ARBA" id="ARBA00022729"/>
    </source>
</evidence>
<keyword evidence="3 4" id="KW-0732">Signal</keyword>
<dbReference type="EMBL" id="CP013023">
    <property type="protein sequence ID" value="ANF96615.1"/>
    <property type="molecule type" value="Genomic_DNA"/>
</dbReference>